<proteinExistence type="predicted"/>
<dbReference type="Proteomes" id="UP000184330">
    <property type="component" value="Unassembled WGS sequence"/>
</dbReference>
<reference evidence="2 3" key="1">
    <citation type="submission" date="2016-03" db="EMBL/GenBank/DDBJ databases">
        <authorList>
            <person name="Ploux O."/>
        </authorList>
    </citation>
    <scope>NUCLEOTIDE SEQUENCE [LARGE SCALE GENOMIC DNA]</scope>
    <source>
        <strain evidence="2 3">UAMH 11012</strain>
    </source>
</reference>
<feature type="region of interest" description="Disordered" evidence="1">
    <location>
        <begin position="119"/>
        <end position="141"/>
    </location>
</feature>
<sequence>MAPKKPDTVKPNLSSNAQKLRKTLTGGLSKVSKAIRDEIVAGPSERRHRAPDERKSRALDDALNERRNRALDEHSSGEVEMSFENDELREVVATSHNVLRSGAVQQGRSSKTTAVEKHLFESPPPSPGSIGPPPSTPRAQRREQYFQRKTYPEMVRADDDFHRMLDDLDGMRQWWTRNKQDWRQQKVELAEIDKTIAVLQEQILFRNSGNDYQLMLQRQKQDELKIWFEDNRSLMKLVWNRFRVVSGEARQQYDPGWARFVDTPQATYDEVTGVQGRRFEYHPSFPSTNVNQHLLGVGTAIWWLERAEEDLKAHLLRLKELIIKLVDDVASIPRLQLNLQQRLQQGNDLLSKGADDAVDDLIQNLLNTKPHNYRVRIRDAVDKRRRELLSDDNGQDEATLKAYKLKKLELDEVIIMLCEQDDIVETLVELLQHTIYALGASASLTEEMKDIFQDVHHNCFVYDQRRGISTQIRETLSYENLSAGKIRRIVSRIQQYHKDYKFNNTVLTPGMGSIWTADEIMIYHGILSQTKNPLQQLSDNIDRIKDEADPPEPRQDYRLRQLPRADRLLQRPKTSTSIAWGVLGWGSNMTLAEAKSILDEKNSNAGPAGKSNGIILREFFTSPDIFPDFSDKYQHDTRWTREQFHDIIFTKLNGGLTEDIIEAFLIYCTHANELFRTSWFRRTIRTLPSGWEICEENPRNGLLRNVTEFHLMPPEDIRIIEHIMLNTKQHYVGNRNRVTPKEEVRTRLNTFLPLSQQLNLDQFQQLAEYWAQLGKFFTWVPRDNDSLNRLDNGWKLDTKGRYLPYRFKHSYIDKIILEVISKDPRKILTMDKGKYYTTETALYDFYYGSYENGKEVMNWDITRYKFHLFLRWMTGTKDYNIFDLMRDGKVIVDRTRWITSYITKVAGI</sequence>
<evidence type="ECO:0000313" key="2">
    <source>
        <dbReference type="EMBL" id="CZR64813.1"/>
    </source>
</evidence>
<feature type="compositionally biased region" description="Pro residues" evidence="1">
    <location>
        <begin position="122"/>
        <end position="136"/>
    </location>
</feature>
<organism evidence="2 3">
    <name type="scientific">Phialocephala subalpina</name>
    <dbReference type="NCBI Taxonomy" id="576137"/>
    <lineage>
        <taxon>Eukaryota</taxon>
        <taxon>Fungi</taxon>
        <taxon>Dikarya</taxon>
        <taxon>Ascomycota</taxon>
        <taxon>Pezizomycotina</taxon>
        <taxon>Leotiomycetes</taxon>
        <taxon>Helotiales</taxon>
        <taxon>Mollisiaceae</taxon>
        <taxon>Phialocephala</taxon>
        <taxon>Phialocephala fortinii species complex</taxon>
    </lineage>
</organism>
<accession>A0A1L7XIF7</accession>
<name>A0A1L7XIF7_9HELO</name>
<protein>
    <submittedName>
        <fullName evidence="2">Uncharacterized protein</fullName>
    </submittedName>
</protein>
<evidence type="ECO:0000313" key="3">
    <source>
        <dbReference type="Proteomes" id="UP000184330"/>
    </source>
</evidence>
<feature type="region of interest" description="Disordered" evidence="1">
    <location>
        <begin position="35"/>
        <end position="82"/>
    </location>
</feature>
<dbReference type="AlphaFoldDB" id="A0A1L7XIF7"/>
<dbReference type="OrthoDB" id="3532183at2759"/>
<keyword evidence="3" id="KW-1185">Reference proteome</keyword>
<feature type="compositionally biased region" description="Basic and acidic residues" evidence="1">
    <location>
        <begin position="50"/>
        <end position="77"/>
    </location>
</feature>
<evidence type="ECO:0000256" key="1">
    <source>
        <dbReference type="SAM" id="MobiDB-lite"/>
    </source>
</evidence>
<gene>
    <name evidence="2" type="ORF">PAC_14712</name>
</gene>
<dbReference type="EMBL" id="FJOG01000028">
    <property type="protein sequence ID" value="CZR64813.1"/>
    <property type="molecule type" value="Genomic_DNA"/>
</dbReference>